<dbReference type="PIRSF" id="PIRSF010372">
    <property type="entry name" value="PaiB"/>
    <property type="match status" value="1"/>
</dbReference>
<proteinExistence type="predicted"/>
<evidence type="ECO:0000313" key="1">
    <source>
        <dbReference type="EMBL" id="NVO79053.1"/>
    </source>
</evidence>
<dbReference type="InterPro" id="IPR012349">
    <property type="entry name" value="Split_barrel_FMN-bd"/>
</dbReference>
<dbReference type="Pfam" id="PF04299">
    <property type="entry name" value="FMN_bind_2"/>
    <property type="match status" value="1"/>
</dbReference>
<reference evidence="1 2" key="1">
    <citation type="submission" date="2020-06" db="EMBL/GenBank/DDBJ databases">
        <authorList>
            <person name="Qiu C."/>
            <person name="Liu Z."/>
        </authorList>
    </citation>
    <scope>NUCLEOTIDE SEQUENCE [LARGE SCALE GENOMIC DNA]</scope>
    <source>
        <strain evidence="1 2">EM 1</strain>
    </source>
</reference>
<accession>A0A850QNU4</accession>
<comment type="caution">
    <text evidence="1">The sequence shown here is derived from an EMBL/GenBank/DDBJ whole genome shotgun (WGS) entry which is preliminary data.</text>
</comment>
<protein>
    <submittedName>
        <fullName evidence="1">FMN-binding negative transcriptional regulator</fullName>
    </submittedName>
</protein>
<dbReference type="RefSeq" id="WP_176804585.1">
    <property type="nucleotide sequence ID" value="NZ_JABXYJ010000009.1"/>
</dbReference>
<dbReference type="PANTHER" id="PTHR35802">
    <property type="entry name" value="PROTEASE SYNTHASE AND SPORULATION PROTEIN PAI 2"/>
    <property type="match status" value="1"/>
</dbReference>
<dbReference type="EMBL" id="JABXYJ010000009">
    <property type="protein sequence ID" value="NVO79053.1"/>
    <property type="molecule type" value="Genomic_DNA"/>
</dbReference>
<dbReference type="AlphaFoldDB" id="A0A850QNU4"/>
<keyword evidence="2" id="KW-1185">Reference proteome</keyword>
<dbReference type="PANTHER" id="PTHR35802:SF1">
    <property type="entry name" value="PROTEASE SYNTHASE AND SPORULATION PROTEIN PAI 2"/>
    <property type="match status" value="1"/>
</dbReference>
<dbReference type="SUPFAM" id="SSF50475">
    <property type="entry name" value="FMN-binding split barrel"/>
    <property type="match status" value="1"/>
</dbReference>
<organism evidence="1 2">
    <name type="scientific">Undibacterium oligocarboniphilum</name>
    <dbReference type="NCBI Taxonomy" id="666702"/>
    <lineage>
        <taxon>Bacteria</taxon>
        <taxon>Pseudomonadati</taxon>
        <taxon>Pseudomonadota</taxon>
        <taxon>Betaproteobacteria</taxon>
        <taxon>Burkholderiales</taxon>
        <taxon>Oxalobacteraceae</taxon>
        <taxon>Undibacterium</taxon>
    </lineage>
</organism>
<dbReference type="Proteomes" id="UP000588051">
    <property type="component" value="Unassembled WGS sequence"/>
</dbReference>
<sequence length="210" mass="23439">MYLPPHFAEDRIDVLHSLIQHHPLACLVTLEADGLTANHIPFLIMPPTEDAPFGTLLGHVAKANPVWQNTQEVLTVFQGTSAYITPSWYEEKQQTGAVVPTYNYAVVHAHGSFQSIDSKPEFLSLLSQLTNYFESARQLPWKISDAPSDYIDNMMEMIVGIRIPITRLTGKWKTSQNKSVQTRSNIAAGLREGTVTEQAMAGIIESQLFE</sequence>
<dbReference type="InterPro" id="IPR007396">
    <property type="entry name" value="TR_PAI2-type"/>
</dbReference>
<dbReference type="Gene3D" id="2.30.110.10">
    <property type="entry name" value="Electron Transport, Fmn-binding Protein, Chain A"/>
    <property type="match status" value="1"/>
</dbReference>
<name>A0A850QNU4_9BURK</name>
<gene>
    <name evidence="1" type="ORF">HV832_14580</name>
</gene>
<evidence type="ECO:0000313" key="2">
    <source>
        <dbReference type="Proteomes" id="UP000588051"/>
    </source>
</evidence>